<evidence type="ECO:0000313" key="1">
    <source>
        <dbReference type="EMBL" id="MBM7052828.1"/>
    </source>
</evidence>
<accession>A0ABS2HR71</accession>
<evidence type="ECO:0000313" key="2">
    <source>
        <dbReference type="Proteomes" id="UP000712045"/>
    </source>
</evidence>
<organism evidence="1 2">
    <name type="scientific">Streptomyces durocortorensis</name>
    <dbReference type="NCBI Taxonomy" id="2811104"/>
    <lineage>
        <taxon>Bacteria</taxon>
        <taxon>Bacillati</taxon>
        <taxon>Actinomycetota</taxon>
        <taxon>Actinomycetes</taxon>
        <taxon>Kitasatosporales</taxon>
        <taxon>Streptomycetaceae</taxon>
        <taxon>Streptomyces</taxon>
    </lineage>
</organism>
<dbReference type="RefSeq" id="WP_205081101.1">
    <property type="nucleotide sequence ID" value="NZ_JAFEUF010000007.1"/>
</dbReference>
<reference evidence="1 2" key="1">
    <citation type="submission" date="2021-02" db="EMBL/GenBank/DDBJ databases">
        <title>Genome Streptomyces sp. RHZ10.</title>
        <authorList>
            <person name="Besaury L."/>
        </authorList>
    </citation>
    <scope>NUCLEOTIDE SEQUENCE [LARGE SCALE GENOMIC DNA]</scope>
    <source>
        <strain evidence="1 2">RHZ10</strain>
    </source>
</reference>
<dbReference type="Proteomes" id="UP000712045">
    <property type="component" value="Unassembled WGS sequence"/>
</dbReference>
<proteinExistence type="predicted"/>
<sequence length="59" mass="6739">MTEIVGVDQVLIDWSSTRRQRIEDVLEGLTYTYAQYQGGCPGRRPVMAWAGRRLRTPAL</sequence>
<gene>
    <name evidence="1" type="ORF">JS521_02765</name>
</gene>
<protein>
    <submittedName>
        <fullName evidence="1">Uncharacterized protein</fullName>
    </submittedName>
</protein>
<name>A0ABS2HR71_9ACTN</name>
<keyword evidence="2" id="KW-1185">Reference proteome</keyword>
<comment type="caution">
    <text evidence="1">The sequence shown here is derived from an EMBL/GenBank/DDBJ whole genome shotgun (WGS) entry which is preliminary data.</text>
</comment>
<dbReference type="EMBL" id="JAFEUF010000007">
    <property type="protein sequence ID" value="MBM7052828.1"/>
    <property type="molecule type" value="Genomic_DNA"/>
</dbReference>